<evidence type="ECO:0000256" key="5">
    <source>
        <dbReference type="ARBA" id="ARBA00022692"/>
    </source>
</evidence>
<keyword evidence="7" id="KW-0998">Cell outer membrane</keyword>
<dbReference type="GO" id="GO:1990281">
    <property type="term" value="C:efflux pump complex"/>
    <property type="evidence" value="ECO:0007669"/>
    <property type="project" value="TreeGrafter"/>
</dbReference>
<dbReference type="InterPro" id="IPR051906">
    <property type="entry name" value="TolC-like"/>
</dbReference>
<keyword evidence="9" id="KW-0732">Signal</keyword>
<evidence type="ECO:0000256" key="4">
    <source>
        <dbReference type="ARBA" id="ARBA00022452"/>
    </source>
</evidence>
<evidence type="ECO:0000256" key="1">
    <source>
        <dbReference type="ARBA" id="ARBA00004442"/>
    </source>
</evidence>
<dbReference type="OrthoDB" id="367883at2"/>
<feature type="signal peptide" evidence="9">
    <location>
        <begin position="1"/>
        <end position="21"/>
    </location>
</feature>
<dbReference type="GO" id="GO:0015562">
    <property type="term" value="F:efflux transmembrane transporter activity"/>
    <property type="evidence" value="ECO:0007669"/>
    <property type="project" value="InterPro"/>
</dbReference>
<organism evidence="10 11">
    <name type="scientific">Algoriphagus aquaeductus</name>
    <dbReference type="NCBI Taxonomy" id="475299"/>
    <lineage>
        <taxon>Bacteria</taxon>
        <taxon>Pseudomonadati</taxon>
        <taxon>Bacteroidota</taxon>
        <taxon>Cytophagia</taxon>
        <taxon>Cytophagales</taxon>
        <taxon>Cyclobacteriaceae</taxon>
        <taxon>Algoriphagus</taxon>
    </lineage>
</organism>
<feature type="chain" id="PRO_5016264011" evidence="9">
    <location>
        <begin position="22"/>
        <end position="449"/>
    </location>
</feature>
<keyword evidence="6" id="KW-0472">Membrane</keyword>
<accession>A0A326RSQ8</accession>
<keyword evidence="4" id="KW-1134">Transmembrane beta strand</keyword>
<comment type="subcellular location">
    <subcellularLocation>
        <location evidence="1">Cell outer membrane</location>
    </subcellularLocation>
</comment>
<evidence type="ECO:0000256" key="9">
    <source>
        <dbReference type="SAM" id="SignalP"/>
    </source>
</evidence>
<dbReference type="SUPFAM" id="SSF56954">
    <property type="entry name" value="Outer membrane efflux proteins (OEP)"/>
    <property type="match status" value="1"/>
</dbReference>
<dbReference type="GO" id="GO:0015288">
    <property type="term" value="F:porin activity"/>
    <property type="evidence" value="ECO:0007669"/>
    <property type="project" value="TreeGrafter"/>
</dbReference>
<dbReference type="Pfam" id="PF02321">
    <property type="entry name" value="OEP"/>
    <property type="match status" value="1"/>
</dbReference>
<comment type="similarity">
    <text evidence="2">Belongs to the outer membrane factor (OMF) (TC 1.B.17) family.</text>
</comment>
<dbReference type="PANTHER" id="PTHR30026:SF20">
    <property type="entry name" value="OUTER MEMBRANE PROTEIN TOLC"/>
    <property type="match status" value="1"/>
</dbReference>
<keyword evidence="8" id="KW-0175">Coiled coil</keyword>
<dbReference type="Proteomes" id="UP000248917">
    <property type="component" value="Unassembled WGS sequence"/>
</dbReference>
<reference evidence="10 11" key="1">
    <citation type="submission" date="2018-06" db="EMBL/GenBank/DDBJ databases">
        <title>Genomic Encyclopedia of Archaeal and Bacterial Type Strains, Phase II (KMG-II): from individual species to whole genera.</title>
        <authorList>
            <person name="Goeker M."/>
        </authorList>
    </citation>
    <scope>NUCLEOTIDE SEQUENCE [LARGE SCALE GENOMIC DNA]</scope>
    <source>
        <strain evidence="10 11">T4</strain>
    </source>
</reference>
<dbReference type="InterPro" id="IPR003423">
    <property type="entry name" value="OMP_efflux"/>
</dbReference>
<evidence type="ECO:0000256" key="6">
    <source>
        <dbReference type="ARBA" id="ARBA00023136"/>
    </source>
</evidence>
<evidence type="ECO:0000313" key="11">
    <source>
        <dbReference type="Proteomes" id="UP000248917"/>
    </source>
</evidence>
<feature type="coiled-coil region" evidence="8">
    <location>
        <begin position="342"/>
        <end position="391"/>
    </location>
</feature>
<keyword evidence="3" id="KW-0813">Transport</keyword>
<dbReference type="EMBL" id="QKTX01000005">
    <property type="protein sequence ID" value="PZV83784.1"/>
    <property type="molecule type" value="Genomic_DNA"/>
</dbReference>
<evidence type="ECO:0000256" key="3">
    <source>
        <dbReference type="ARBA" id="ARBA00022448"/>
    </source>
</evidence>
<comment type="caution">
    <text evidence="10">The sequence shown here is derived from an EMBL/GenBank/DDBJ whole genome shotgun (WGS) entry which is preliminary data.</text>
</comment>
<evidence type="ECO:0000256" key="8">
    <source>
        <dbReference type="SAM" id="Coils"/>
    </source>
</evidence>
<dbReference type="PANTHER" id="PTHR30026">
    <property type="entry name" value="OUTER MEMBRANE PROTEIN TOLC"/>
    <property type="match status" value="1"/>
</dbReference>
<keyword evidence="5" id="KW-0812">Transmembrane</keyword>
<gene>
    <name evidence="10" type="ORF">CLV31_1057</name>
</gene>
<evidence type="ECO:0000313" key="10">
    <source>
        <dbReference type="EMBL" id="PZV83784.1"/>
    </source>
</evidence>
<dbReference type="Gene3D" id="1.20.1600.10">
    <property type="entry name" value="Outer membrane efflux proteins (OEP)"/>
    <property type="match status" value="1"/>
</dbReference>
<keyword evidence="11" id="KW-1185">Reference proteome</keyword>
<evidence type="ECO:0000256" key="2">
    <source>
        <dbReference type="ARBA" id="ARBA00007613"/>
    </source>
</evidence>
<evidence type="ECO:0000256" key="7">
    <source>
        <dbReference type="ARBA" id="ARBA00023237"/>
    </source>
</evidence>
<protein>
    <submittedName>
        <fullName evidence="10">Outer membrane protein TolC</fullName>
    </submittedName>
</protein>
<dbReference type="GO" id="GO:0009279">
    <property type="term" value="C:cell outer membrane"/>
    <property type="evidence" value="ECO:0007669"/>
    <property type="project" value="UniProtKB-SubCell"/>
</dbReference>
<sequence>MKKSLLLLLGCLVLTPVESMAQGQLEAYISFGLENNLVLKEKSIELEKSLLALKEAKSYFLPSLDFGANYTLASGGRTIDIPIGTLLNPVYATLNQLTGSNAFPQLENVSEQFLPDNFYDARFRASLPIYNKDLQYQKQIRADQIRISQYELEIYKSHLTQEIKIAYFTFLSAHTAVELIQSSKRLVLQNLKDNQSLLKNGKVLPAAVLRAESEVQNIEAMLIDAENKRKNSAQYFNFLLNRPLSEPIIAENQALDLDGITRILEETNLKLRPEILQIQTAESIQQTLLQSGRSFWVPKVNTFADLGSQAFDWKFDSRSRYLIWGLNLSVPIFQGGRNRTQIQRAQLGIQSIQNQMQLLDQKLHLELELGKNELQTQIASLKSAEKKLEAANAYFRLVDRGYREGVNSLIEFIDARNQFTQASLQQNIISYQVLKSLAQLERQLQTQTN</sequence>
<dbReference type="AlphaFoldDB" id="A0A326RSQ8"/>
<dbReference type="RefSeq" id="WP_111392404.1">
    <property type="nucleotide sequence ID" value="NZ_QKTX01000005.1"/>
</dbReference>
<name>A0A326RSQ8_9BACT</name>
<proteinExistence type="inferred from homology"/>